<proteinExistence type="predicted"/>
<dbReference type="GO" id="GO:0016787">
    <property type="term" value="F:hydrolase activity"/>
    <property type="evidence" value="ECO:0007669"/>
    <property type="project" value="UniProtKB-KW"/>
</dbReference>
<keyword evidence="1" id="KW-0378">Hydrolase</keyword>
<dbReference type="PANTHER" id="PTHR47572">
    <property type="entry name" value="LIPOPROTEIN-RELATED"/>
    <property type="match status" value="1"/>
</dbReference>
<organism evidence="4 5">
    <name type="scientific">Lentiprolixibacter aurantiacus</name>
    <dbReference type="NCBI Taxonomy" id="2993939"/>
    <lineage>
        <taxon>Bacteria</taxon>
        <taxon>Pseudomonadati</taxon>
        <taxon>Bacteroidota</taxon>
        <taxon>Flavobacteriia</taxon>
        <taxon>Flavobacteriales</taxon>
        <taxon>Flavobacteriaceae</taxon>
        <taxon>Lentiprolixibacter</taxon>
    </lineage>
</organism>
<sequence length="303" mass="34107">MYVRKFYFLMFPVFFAVLCIACKGTEESLIAKGAELTLVSDEYAFTEGPAVDAYGNVYFTDQPNDQILKWSEANGEVTVFMKPAGRANGLYFDNEGRLLAAADEQFELWRIDVEGDRNIEVLLSQFQGKNLNGPNDIWVDPSGGIYFTDPYYQRPWWDRSAKEIEQERVYYLPKGSKEPQIVVDDFVQPNGIIGSPDGKKLYIADIGDKKTFSYDIQDNGLLTNKKLLTEMGSDGMTMDNKGNIYLTGDGVTVFNMEGIEVLHIPVPQDWTANVTFGGKDQKTLFVTAMNSLYTLEMNVSGVR</sequence>
<evidence type="ECO:0000313" key="4">
    <source>
        <dbReference type="EMBL" id="MCX2720457.1"/>
    </source>
</evidence>
<dbReference type="Pfam" id="PF08450">
    <property type="entry name" value="SGL"/>
    <property type="match status" value="1"/>
</dbReference>
<keyword evidence="5" id="KW-1185">Reference proteome</keyword>
<evidence type="ECO:0000313" key="5">
    <source>
        <dbReference type="Proteomes" id="UP001207116"/>
    </source>
</evidence>
<evidence type="ECO:0000256" key="1">
    <source>
        <dbReference type="ARBA" id="ARBA00022801"/>
    </source>
</evidence>
<name>A0AAE3MP74_9FLAO</name>
<dbReference type="AlphaFoldDB" id="A0AAE3MP74"/>
<feature type="chain" id="PRO_5042133059" evidence="2">
    <location>
        <begin position="17"/>
        <end position="303"/>
    </location>
</feature>
<dbReference type="SUPFAM" id="SSF63829">
    <property type="entry name" value="Calcium-dependent phosphotriesterase"/>
    <property type="match status" value="1"/>
</dbReference>
<dbReference type="EMBL" id="JAPFQP010000004">
    <property type="protein sequence ID" value="MCX2720457.1"/>
    <property type="molecule type" value="Genomic_DNA"/>
</dbReference>
<comment type="caution">
    <text evidence="4">The sequence shown here is derived from an EMBL/GenBank/DDBJ whole genome shotgun (WGS) entry which is preliminary data.</text>
</comment>
<reference evidence="4" key="1">
    <citation type="submission" date="2022-11" db="EMBL/GenBank/DDBJ databases">
        <title>The characterization of three novel Bacteroidetes species and genomic analysis of their roles in tidal elemental geochemical cycles.</title>
        <authorList>
            <person name="Ma K.-J."/>
        </authorList>
    </citation>
    <scope>NUCLEOTIDE SEQUENCE</scope>
    <source>
        <strain evidence="4">M415</strain>
    </source>
</reference>
<feature type="signal peptide" evidence="2">
    <location>
        <begin position="1"/>
        <end position="16"/>
    </location>
</feature>
<protein>
    <submittedName>
        <fullName evidence="4">SMP-30/gluconolactonase/LRE family protein</fullName>
    </submittedName>
</protein>
<accession>A0AAE3MP74</accession>
<gene>
    <name evidence="4" type="ORF">OO016_12650</name>
</gene>
<dbReference type="InterPro" id="IPR051262">
    <property type="entry name" value="SMP-30/CGR1_Lactonase"/>
</dbReference>
<evidence type="ECO:0000259" key="3">
    <source>
        <dbReference type="Pfam" id="PF08450"/>
    </source>
</evidence>
<keyword evidence="2" id="KW-0732">Signal</keyword>
<dbReference type="RefSeq" id="WP_266014620.1">
    <property type="nucleotide sequence ID" value="NZ_JAPFQP010000004.1"/>
</dbReference>
<dbReference type="Proteomes" id="UP001207116">
    <property type="component" value="Unassembled WGS sequence"/>
</dbReference>
<feature type="domain" description="SMP-30/Gluconolactonase/LRE-like region" evidence="3">
    <location>
        <begin position="45"/>
        <end position="289"/>
    </location>
</feature>
<evidence type="ECO:0000256" key="2">
    <source>
        <dbReference type="SAM" id="SignalP"/>
    </source>
</evidence>
<dbReference type="InterPro" id="IPR011042">
    <property type="entry name" value="6-blade_b-propeller_TolB-like"/>
</dbReference>
<dbReference type="Gene3D" id="2.120.10.30">
    <property type="entry name" value="TolB, C-terminal domain"/>
    <property type="match status" value="1"/>
</dbReference>
<dbReference type="InterPro" id="IPR013658">
    <property type="entry name" value="SGL"/>
</dbReference>
<dbReference type="PANTHER" id="PTHR47572:SF4">
    <property type="entry name" value="LACTONASE DRP35"/>
    <property type="match status" value="1"/>
</dbReference>